<accession>A0ABQ0AF30</accession>
<gene>
    <name evidence="2" type="ORF">NBRC116591_40650</name>
</gene>
<keyword evidence="3" id="KW-1185">Reference proteome</keyword>
<reference evidence="2 3" key="1">
    <citation type="submission" date="2024-04" db="EMBL/GenBank/DDBJ databases">
        <title>Draft genome sequence of Sessilibacter corallicola NBRC 116591.</title>
        <authorList>
            <person name="Miyakawa T."/>
            <person name="Kusuya Y."/>
            <person name="Miura T."/>
        </authorList>
    </citation>
    <scope>NUCLEOTIDE SEQUENCE [LARGE SCALE GENOMIC DNA]</scope>
    <source>
        <strain evidence="2 3">KU-00831-HH</strain>
    </source>
</reference>
<feature type="transmembrane region" description="Helical" evidence="1">
    <location>
        <begin position="69"/>
        <end position="89"/>
    </location>
</feature>
<protein>
    <recommendedName>
        <fullName evidence="4">Holin of 3TMs, for gene-transfer release</fullName>
    </recommendedName>
</protein>
<dbReference type="EMBL" id="BAABWN010000021">
    <property type="protein sequence ID" value="GAA6170251.1"/>
    <property type="molecule type" value="Genomic_DNA"/>
</dbReference>
<dbReference type="Pfam" id="PF11351">
    <property type="entry name" value="GTA_holin_3TM"/>
    <property type="match status" value="1"/>
</dbReference>
<name>A0ABQ0AF30_9GAMM</name>
<keyword evidence="1" id="KW-0812">Transmembrane</keyword>
<evidence type="ECO:0008006" key="4">
    <source>
        <dbReference type="Google" id="ProtNLM"/>
    </source>
</evidence>
<dbReference type="RefSeq" id="WP_353304551.1">
    <property type="nucleotide sequence ID" value="NZ_BAABWN010000021.1"/>
</dbReference>
<keyword evidence="1" id="KW-0472">Membrane</keyword>
<evidence type="ECO:0000313" key="3">
    <source>
        <dbReference type="Proteomes" id="UP001465153"/>
    </source>
</evidence>
<sequence>MWNILAPMLGPIINKLVDRIPDENARATAKEEFEKELLNAVTAASQSQTKINEIEAAHSSVFVAGWRPFIGWVCGVGILWAFIVQPIVVWVDVNFDTGLTHLSSIDTDGLYQLVLAMLGMGGLRTFEKIKGVSRETSPGKK</sequence>
<dbReference type="InterPro" id="IPR021497">
    <property type="entry name" value="GTA_holin_3TM"/>
</dbReference>
<keyword evidence="1" id="KW-1133">Transmembrane helix</keyword>
<organism evidence="2 3">
    <name type="scientific">Sessilibacter corallicola</name>
    <dbReference type="NCBI Taxonomy" id="2904075"/>
    <lineage>
        <taxon>Bacteria</taxon>
        <taxon>Pseudomonadati</taxon>
        <taxon>Pseudomonadota</taxon>
        <taxon>Gammaproteobacteria</taxon>
        <taxon>Cellvibrionales</taxon>
        <taxon>Cellvibrionaceae</taxon>
        <taxon>Sessilibacter</taxon>
    </lineage>
</organism>
<proteinExistence type="predicted"/>
<comment type="caution">
    <text evidence="2">The sequence shown here is derived from an EMBL/GenBank/DDBJ whole genome shotgun (WGS) entry which is preliminary data.</text>
</comment>
<dbReference type="Proteomes" id="UP001465153">
    <property type="component" value="Unassembled WGS sequence"/>
</dbReference>
<evidence type="ECO:0000256" key="1">
    <source>
        <dbReference type="SAM" id="Phobius"/>
    </source>
</evidence>
<evidence type="ECO:0000313" key="2">
    <source>
        <dbReference type="EMBL" id="GAA6170251.1"/>
    </source>
</evidence>